<evidence type="ECO:0000313" key="3">
    <source>
        <dbReference type="Proteomes" id="UP001431776"/>
    </source>
</evidence>
<proteinExistence type="predicted"/>
<dbReference type="InterPro" id="IPR054545">
    <property type="entry name" value="ApeI-like"/>
</dbReference>
<dbReference type="SUPFAM" id="SSF54637">
    <property type="entry name" value="Thioesterase/thiol ester dehydrase-isomerase"/>
    <property type="match status" value="1"/>
</dbReference>
<evidence type="ECO:0000259" key="1">
    <source>
        <dbReference type="Pfam" id="PF22818"/>
    </source>
</evidence>
<comment type="caution">
    <text evidence="2">The sequence shown here is derived from an EMBL/GenBank/DDBJ whole genome shotgun (WGS) entry which is preliminary data.</text>
</comment>
<dbReference type="AlphaFoldDB" id="A0AAW6TW04"/>
<dbReference type="Gene3D" id="3.10.129.10">
    <property type="entry name" value="Hotdog Thioesterase"/>
    <property type="match status" value="1"/>
</dbReference>
<dbReference type="InterPro" id="IPR029069">
    <property type="entry name" value="HotDog_dom_sf"/>
</dbReference>
<accession>A0AAW6TW04</accession>
<dbReference type="EMBL" id="JASCXX010000005">
    <property type="protein sequence ID" value="MDI6448617.1"/>
    <property type="molecule type" value="Genomic_DNA"/>
</dbReference>
<gene>
    <name evidence="2" type="ORF">QJ522_06140</name>
</gene>
<dbReference type="Proteomes" id="UP001431776">
    <property type="component" value="Unassembled WGS sequence"/>
</dbReference>
<organism evidence="2 3">
    <name type="scientific">Anaerobaca lacustris</name>
    <dbReference type="NCBI Taxonomy" id="3044600"/>
    <lineage>
        <taxon>Bacteria</taxon>
        <taxon>Pseudomonadati</taxon>
        <taxon>Planctomycetota</taxon>
        <taxon>Phycisphaerae</taxon>
        <taxon>Sedimentisphaerales</taxon>
        <taxon>Anaerobacaceae</taxon>
        <taxon>Anaerobaca</taxon>
    </lineage>
</organism>
<protein>
    <recommendedName>
        <fullName evidence="1">ApeI dehydratase-like domain-containing protein</fullName>
    </recommendedName>
</protein>
<reference evidence="2" key="1">
    <citation type="submission" date="2023-05" db="EMBL/GenBank/DDBJ databases">
        <title>Anaerotaeda fermentans gen. nov., sp. nov., a novel anaerobic planctomycete of the new family within the order Sedimentisphaerales isolated from Taman Peninsula, Russia.</title>
        <authorList>
            <person name="Khomyakova M.A."/>
            <person name="Merkel A.Y."/>
            <person name="Slobodkin A.I."/>
        </authorList>
    </citation>
    <scope>NUCLEOTIDE SEQUENCE</scope>
    <source>
        <strain evidence="2">M17dextr</strain>
    </source>
</reference>
<dbReference type="RefSeq" id="WP_349244028.1">
    <property type="nucleotide sequence ID" value="NZ_JASCXX010000005.1"/>
</dbReference>
<feature type="domain" description="ApeI dehydratase-like" evidence="1">
    <location>
        <begin position="19"/>
        <end position="108"/>
    </location>
</feature>
<dbReference type="Pfam" id="PF22818">
    <property type="entry name" value="ApeI-like"/>
    <property type="match status" value="1"/>
</dbReference>
<keyword evidence="3" id="KW-1185">Reference proteome</keyword>
<sequence length="130" mass="14464">MKPLRNEILACAEGPVLSREDDRAFELTYHFGKDFTAFAGHFPGRPILPAFVQLLAGECAMQTRARREVVLQRVKRAKFLKPIQPDQKITVCWREQPADGGVRGSFTLLADGEKAATFTLEMTVTGQADV</sequence>
<evidence type="ECO:0000313" key="2">
    <source>
        <dbReference type="EMBL" id="MDI6448617.1"/>
    </source>
</evidence>
<name>A0AAW6TW04_9BACT</name>